<accession>A0ABW0SX99</accession>
<evidence type="ECO:0000313" key="3">
    <source>
        <dbReference type="Proteomes" id="UP001596111"/>
    </source>
</evidence>
<keyword evidence="1" id="KW-0732">Signal</keyword>
<evidence type="ECO:0000256" key="1">
    <source>
        <dbReference type="SAM" id="SignalP"/>
    </source>
</evidence>
<name>A0ABW0SX99_9GAMM</name>
<sequence length="155" mass="16588">MHPIKIMTLTIMASTVVAHAAAQTSIRSRASAHIFSPGVISGPDGDMAPGFASGRSRLYFTRSYPDTSAIMISDKKDASWSTPVVAPFSGHWRDLELAIAPNGAYAVFASNRPYPGQTDSLQATYFGRPQSGGNLWKNGFGVRELRTPPASTVSQ</sequence>
<protein>
    <submittedName>
        <fullName evidence="2">Uncharacterized protein</fullName>
    </submittedName>
</protein>
<comment type="caution">
    <text evidence="2">The sequence shown here is derived from an EMBL/GenBank/DDBJ whole genome shotgun (WGS) entry which is preliminary data.</text>
</comment>
<organism evidence="2 3">
    <name type="scientific">Rhodanobacter terrae</name>
    <dbReference type="NCBI Taxonomy" id="418647"/>
    <lineage>
        <taxon>Bacteria</taxon>
        <taxon>Pseudomonadati</taxon>
        <taxon>Pseudomonadota</taxon>
        <taxon>Gammaproteobacteria</taxon>
        <taxon>Lysobacterales</taxon>
        <taxon>Rhodanobacteraceae</taxon>
        <taxon>Rhodanobacter</taxon>
    </lineage>
</organism>
<feature type="signal peptide" evidence="1">
    <location>
        <begin position="1"/>
        <end position="20"/>
    </location>
</feature>
<proteinExistence type="predicted"/>
<feature type="chain" id="PRO_5046792592" evidence="1">
    <location>
        <begin position="21"/>
        <end position="155"/>
    </location>
</feature>
<gene>
    <name evidence="2" type="ORF">ACFPPB_09485</name>
</gene>
<evidence type="ECO:0000313" key="2">
    <source>
        <dbReference type="EMBL" id="MFC5581340.1"/>
    </source>
</evidence>
<dbReference type="RefSeq" id="WP_377326523.1">
    <property type="nucleotide sequence ID" value="NZ_JBHSNG010000008.1"/>
</dbReference>
<dbReference type="EMBL" id="JBHSNG010000008">
    <property type="protein sequence ID" value="MFC5581340.1"/>
    <property type="molecule type" value="Genomic_DNA"/>
</dbReference>
<keyword evidence="3" id="KW-1185">Reference proteome</keyword>
<dbReference type="Proteomes" id="UP001596111">
    <property type="component" value="Unassembled WGS sequence"/>
</dbReference>
<reference evidence="3" key="1">
    <citation type="journal article" date="2019" name="Int. J. Syst. Evol. Microbiol.">
        <title>The Global Catalogue of Microorganisms (GCM) 10K type strain sequencing project: providing services to taxonomists for standard genome sequencing and annotation.</title>
        <authorList>
            <consortium name="The Broad Institute Genomics Platform"/>
            <consortium name="The Broad Institute Genome Sequencing Center for Infectious Disease"/>
            <person name="Wu L."/>
            <person name="Ma J."/>
        </authorList>
    </citation>
    <scope>NUCLEOTIDE SEQUENCE [LARGE SCALE GENOMIC DNA]</scope>
    <source>
        <strain evidence="3">CGMCC 1.13587</strain>
    </source>
</reference>